<organism evidence="2 3">
    <name type="scientific">Pontibacter qinzhouensis</name>
    <dbReference type="NCBI Taxonomy" id="2603253"/>
    <lineage>
        <taxon>Bacteria</taxon>
        <taxon>Pseudomonadati</taxon>
        <taxon>Bacteroidota</taxon>
        <taxon>Cytophagia</taxon>
        <taxon>Cytophagales</taxon>
        <taxon>Hymenobacteraceae</taxon>
        <taxon>Pontibacter</taxon>
    </lineage>
</organism>
<evidence type="ECO:0000313" key="3">
    <source>
        <dbReference type="Proteomes" id="UP000321926"/>
    </source>
</evidence>
<dbReference type="RefSeq" id="WP_147919992.1">
    <property type="nucleotide sequence ID" value="NZ_VRTY01000003.1"/>
</dbReference>
<proteinExistence type="predicted"/>
<reference evidence="2 3" key="1">
    <citation type="submission" date="2019-08" db="EMBL/GenBank/DDBJ databases">
        <authorList>
            <person name="Shi S."/>
        </authorList>
    </citation>
    <scope>NUCLEOTIDE SEQUENCE [LARGE SCALE GENOMIC DNA]</scope>
    <source>
        <strain evidence="2 3">GY10130</strain>
    </source>
</reference>
<dbReference type="PANTHER" id="PTHR39200:SF1">
    <property type="entry name" value="AUTO-TRANSPORTER ADHESIN HEAD GIN DOMAIN-CONTAINING PROTEIN-RELATED"/>
    <property type="match status" value="1"/>
</dbReference>
<accession>A0A5C8KDC8</accession>
<dbReference type="EMBL" id="VRTY01000003">
    <property type="protein sequence ID" value="TXK52420.1"/>
    <property type="molecule type" value="Genomic_DNA"/>
</dbReference>
<dbReference type="Proteomes" id="UP000321926">
    <property type="component" value="Unassembled WGS sequence"/>
</dbReference>
<gene>
    <name evidence="2" type="ORF">FVR03_01505</name>
</gene>
<dbReference type="Pfam" id="PF10988">
    <property type="entry name" value="DUF2807"/>
    <property type="match status" value="1"/>
</dbReference>
<evidence type="ECO:0000313" key="2">
    <source>
        <dbReference type="EMBL" id="TXK52420.1"/>
    </source>
</evidence>
<sequence>MKPITLLNTGAAALFTIFVLSGCGDEVRCSRGQGDVETRTMQLANFRGVEVNGSSRVYISYGPQQRVEVKAEPNVLDAINQRVSDGIWRIETDKCFRKHETIEVYITSPAIDYTEINGSGEIVINDRFEANEFTTQINGSGKIKANFTAEHAFTRITGSGKAELQGAAEQQDVSISGSGKAHTFNLATERAIVTISGSGDAEVLVADILEANITGSGRVYYKGTPTVNSRITGSGKVEKR</sequence>
<dbReference type="PROSITE" id="PS51257">
    <property type="entry name" value="PROKAR_LIPOPROTEIN"/>
    <property type="match status" value="1"/>
</dbReference>
<comment type="caution">
    <text evidence="2">The sequence shown here is derived from an EMBL/GenBank/DDBJ whole genome shotgun (WGS) entry which is preliminary data.</text>
</comment>
<feature type="domain" description="Putative auto-transporter adhesin head GIN" evidence="1">
    <location>
        <begin position="45"/>
        <end position="225"/>
    </location>
</feature>
<dbReference type="Gene3D" id="2.160.20.120">
    <property type="match status" value="1"/>
</dbReference>
<dbReference type="OrthoDB" id="1442792at2"/>
<evidence type="ECO:0000259" key="1">
    <source>
        <dbReference type="Pfam" id="PF10988"/>
    </source>
</evidence>
<dbReference type="InterPro" id="IPR021255">
    <property type="entry name" value="DUF2807"/>
</dbReference>
<keyword evidence="3" id="KW-1185">Reference proteome</keyword>
<name>A0A5C8KDC8_9BACT</name>
<dbReference type="PANTHER" id="PTHR39200">
    <property type="entry name" value="HYPOTHETICAL EXPORTED PROTEIN"/>
    <property type="match status" value="1"/>
</dbReference>
<dbReference type="AlphaFoldDB" id="A0A5C8KDC8"/>
<protein>
    <submittedName>
        <fullName evidence="2">DUF2807 domain-containing protein</fullName>
    </submittedName>
</protein>